<dbReference type="Proteomes" id="UP001062846">
    <property type="component" value="Chromosome 12"/>
</dbReference>
<accession>A0ACC0LI00</accession>
<organism evidence="1 2">
    <name type="scientific">Rhododendron molle</name>
    <name type="common">Chinese azalea</name>
    <name type="synonym">Azalea mollis</name>
    <dbReference type="NCBI Taxonomy" id="49168"/>
    <lineage>
        <taxon>Eukaryota</taxon>
        <taxon>Viridiplantae</taxon>
        <taxon>Streptophyta</taxon>
        <taxon>Embryophyta</taxon>
        <taxon>Tracheophyta</taxon>
        <taxon>Spermatophyta</taxon>
        <taxon>Magnoliopsida</taxon>
        <taxon>eudicotyledons</taxon>
        <taxon>Gunneridae</taxon>
        <taxon>Pentapetalae</taxon>
        <taxon>asterids</taxon>
        <taxon>Ericales</taxon>
        <taxon>Ericaceae</taxon>
        <taxon>Ericoideae</taxon>
        <taxon>Rhodoreae</taxon>
        <taxon>Rhododendron</taxon>
    </lineage>
</organism>
<name>A0ACC0LI00_RHOML</name>
<sequence length="81" mass="9140">MRLYRRPKKPPEPVRLQRRSKQIVPPNRAAERQVPTIGERKADMVRKGKGKPDLERRLVPSLPPPKGCATHRGGGAAMVRL</sequence>
<gene>
    <name evidence="1" type="ORF">RHMOL_Rhmol12G0112300</name>
</gene>
<keyword evidence="2" id="KW-1185">Reference proteome</keyword>
<reference evidence="1" key="1">
    <citation type="submission" date="2022-02" db="EMBL/GenBank/DDBJ databases">
        <title>Plant Genome Project.</title>
        <authorList>
            <person name="Zhang R.-G."/>
        </authorList>
    </citation>
    <scope>NUCLEOTIDE SEQUENCE</scope>
    <source>
        <strain evidence="1">AT1</strain>
    </source>
</reference>
<comment type="caution">
    <text evidence="1">The sequence shown here is derived from an EMBL/GenBank/DDBJ whole genome shotgun (WGS) entry which is preliminary data.</text>
</comment>
<evidence type="ECO:0000313" key="2">
    <source>
        <dbReference type="Proteomes" id="UP001062846"/>
    </source>
</evidence>
<protein>
    <submittedName>
        <fullName evidence="1">Uncharacterized protein</fullName>
    </submittedName>
</protein>
<evidence type="ECO:0000313" key="1">
    <source>
        <dbReference type="EMBL" id="KAI8527934.1"/>
    </source>
</evidence>
<dbReference type="EMBL" id="CM046399">
    <property type="protein sequence ID" value="KAI8527934.1"/>
    <property type="molecule type" value="Genomic_DNA"/>
</dbReference>
<proteinExistence type="predicted"/>